<sequence>MECIQTSPMAPLRKARMLLRLGRSLTPQVRSLIQAKTQIAQTADRKSSACLRRMATSAETLREDLRDAAFDALHTTDPSGNFRN</sequence>
<organism evidence="1 2">
    <name type="scientific">Fimbriimonas ginsengisoli Gsoil 348</name>
    <dbReference type="NCBI Taxonomy" id="661478"/>
    <lineage>
        <taxon>Bacteria</taxon>
        <taxon>Bacillati</taxon>
        <taxon>Armatimonadota</taxon>
        <taxon>Fimbriimonadia</taxon>
        <taxon>Fimbriimonadales</taxon>
        <taxon>Fimbriimonadaceae</taxon>
        <taxon>Fimbriimonas</taxon>
    </lineage>
</organism>
<accession>A0A068NRC5</accession>
<dbReference type="AlphaFoldDB" id="A0A068NRC5"/>
<gene>
    <name evidence="1" type="ORF">OP10G_0776</name>
</gene>
<reference evidence="1 2" key="1">
    <citation type="journal article" date="2014" name="PLoS ONE">
        <title>The first complete genome sequence of the class fimbriimonadia in the phylum armatimonadetes.</title>
        <authorList>
            <person name="Hu Z.Y."/>
            <person name="Wang Y.Z."/>
            <person name="Im W.T."/>
            <person name="Wang S.Y."/>
            <person name="Zhao G.P."/>
            <person name="Zheng H.J."/>
            <person name="Quan Z.X."/>
        </authorList>
    </citation>
    <scope>NUCLEOTIDE SEQUENCE [LARGE SCALE GENOMIC DNA]</scope>
    <source>
        <strain evidence="1">Gsoil 348</strain>
    </source>
</reference>
<keyword evidence="2" id="KW-1185">Reference proteome</keyword>
<dbReference type="EMBL" id="CP007139">
    <property type="protein sequence ID" value="AIE84144.1"/>
    <property type="molecule type" value="Genomic_DNA"/>
</dbReference>
<protein>
    <submittedName>
        <fullName evidence="1">Uncharacterized protein</fullName>
    </submittedName>
</protein>
<dbReference type="Proteomes" id="UP000027982">
    <property type="component" value="Chromosome"/>
</dbReference>
<dbReference type="KEGG" id="fgi:OP10G_0776"/>
<name>A0A068NRC5_FIMGI</name>
<proteinExistence type="predicted"/>
<evidence type="ECO:0000313" key="1">
    <source>
        <dbReference type="EMBL" id="AIE84144.1"/>
    </source>
</evidence>
<evidence type="ECO:0000313" key="2">
    <source>
        <dbReference type="Proteomes" id="UP000027982"/>
    </source>
</evidence>
<dbReference type="HOGENOM" id="CLU_2522642_0_0_0"/>